<sequence length="97" mass="11364">MILLEQLVTLNKRDLIDITFEGQSIYSLQDVIQEVGISNENIIYETRTFNQVEIKLKNVESDEKEKIEAVDTEEILYEEVLTLDVEYKDGFIIHINK</sequence>
<dbReference type="EMBL" id="LNPX01000004">
    <property type="protein sequence ID" value="OEK58973.1"/>
    <property type="molecule type" value="Genomic_DNA"/>
</dbReference>
<gene>
    <name evidence="1" type="ORF">ASS94_01205</name>
</gene>
<accession>A0AAP7IGH5</accession>
<dbReference type="AlphaFoldDB" id="A0AAP7IGH5"/>
<name>A0AAP7IGH5_9STAP</name>
<dbReference type="Proteomes" id="UP000095464">
    <property type="component" value="Unassembled WGS sequence"/>
</dbReference>
<dbReference type="RefSeq" id="WP_069854374.1">
    <property type="nucleotide sequence ID" value="NZ_LNPX01000004.1"/>
</dbReference>
<protein>
    <submittedName>
        <fullName evidence="1">Uncharacterized protein</fullName>
    </submittedName>
</protein>
<comment type="caution">
    <text evidence="1">The sequence shown here is derived from an EMBL/GenBank/DDBJ whole genome shotgun (WGS) entry which is preliminary data.</text>
</comment>
<evidence type="ECO:0000313" key="2">
    <source>
        <dbReference type="Proteomes" id="UP000095464"/>
    </source>
</evidence>
<proteinExistence type="predicted"/>
<evidence type="ECO:0000313" key="1">
    <source>
        <dbReference type="EMBL" id="OEK58973.1"/>
    </source>
</evidence>
<reference evidence="2" key="1">
    <citation type="submission" date="2015-11" db="EMBL/GenBank/DDBJ databases">
        <title>Genomic diversity of Staphylococcus saprophyticus strains from urinary tract infections, animal surfaces, and fermented foods.</title>
        <authorList>
            <person name="Wolfe B.E."/>
        </authorList>
    </citation>
    <scope>NUCLEOTIDE SEQUENCE [LARGE SCALE GENOMIC DNA]</scope>
    <source>
        <strain evidence="2">738_7</strain>
    </source>
</reference>
<organism evidence="1 2">
    <name type="scientific">Staphylococcus equorum</name>
    <dbReference type="NCBI Taxonomy" id="246432"/>
    <lineage>
        <taxon>Bacteria</taxon>
        <taxon>Bacillati</taxon>
        <taxon>Bacillota</taxon>
        <taxon>Bacilli</taxon>
        <taxon>Bacillales</taxon>
        <taxon>Staphylococcaceae</taxon>
        <taxon>Staphylococcus</taxon>
    </lineage>
</organism>